<accession>A0ABP3ZRI3</accession>
<feature type="transmembrane region" description="Helical" evidence="1">
    <location>
        <begin position="12"/>
        <end position="37"/>
    </location>
</feature>
<keyword evidence="1" id="KW-0812">Transmembrane</keyword>
<dbReference type="RefSeq" id="WP_343964289.1">
    <property type="nucleotide sequence ID" value="NZ_BAAAHK010000002.1"/>
</dbReference>
<dbReference type="PROSITE" id="PS00409">
    <property type="entry name" value="PROKAR_NTER_METHYL"/>
    <property type="match status" value="1"/>
</dbReference>
<evidence type="ECO:0000313" key="3">
    <source>
        <dbReference type="Proteomes" id="UP001500542"/>
    </source>
</evidence>
<proteinExistence type="predicted"/>
<dbReference type="EMBL" id="BAAAHK010000002">
    <property type="protein sequence ID" value="GAA0925371.1"/>
    <property type="molecule type" value="Genomic_DNA"/>
</dbReference>
<dbReference type="InterPro" id="IPR012902">
    <property type="entry name" value="N_methyl_site"/>
</dbReference>
<evidence type="ECO:0000313" key="2">
    <source>
        <dbReference type="EMBL" id="GAA0925371.1"/>
    </source>
</evidence>
<evidence type="ECO:0000256" key="1">
    <source>
        <dbReference type="SAM" id="Phobius"/>
    </source>
</evidence>
<gene>
    <name evidence="2" type="ORF">GCM10009554_04820</name>
</gene>
<reference evidence="3" key="1">
    <citation type="journal article" date="2019" name="Int. J. Syst. Evol. Microbiol.">
        <title>The Global Catalogue of Microorganisms (GCM) 10K type strain sequencing project: providing services to taxonomists for standard genome sequencing and annotation.</title>
        <authorList>
            <consortium name="The Broad Institute Genomics Platform"/>
            <consortium name="The Broad Institute Genome Sequencing Center for Infectious Disease"/>
            <person name="Wu L."/>
            <person name="Ma J."/>
        </authorList>
    </citation>
    <scope>NUCLEOTIDE SEQUENCE [LARGE SCALE GENOMIC DNA]</scope>
    <source>
        <strain evidence="3">JCM 10977</strain>
    </source>
</reference>
<name>A0ABP3ZRI3_9ACTN</name>
<dbReference type="Proteomes" id="UP001500542">
    <property type="component" value="Unassembled WGS sequence"/>
</dbReference>
<comment type="caution">
    <text evidence="2">The sequence shown here is derived from an EMBL/GenBank/DDBJ whole genome shotgun (WGS) entry which is preliminary data.</text>
</comment>
<keyword evidence="1" id="KW-0472">Membrane</keyword>
<keyword evidence="3" id="KW-1185">Reference proteome</keyword>
<organism evidence="2 3">
    <name type="scientific">Kribbella koreensis</name>
    <dbReference type="NCBI Taxonomy" id="57909"/>
    <lineage>
        <taxon>Bacteria</taxon>
        <taxon>Bacillati</taxon>
        <taxon>Actinomycetota</taxon>
        <taxon>Actinomycetes</taxon>
        <taxon>Propionibacteriales</taxon>
        <taxon>Kribbellaceae</taxon>
        <taxon>Kribbella</taxon>
    </lineage>
</organism>
<protein>
    <submittedName>
        <fullName evidence="2">Prepilin-type N-terminal cleavage/methylation domain-containing protein</fullName>
    </submittedName>
</protein>
<dbReference type="Pfam" id="PF07963">
    <property type="entry name" value="N_methyl"/>
    <property type="match status" value="1"/>
</dbReference>
<dbReference type="NCBIfam" id="TIGR02532">
    <property type="entry name" value="IV_pilin_GFxxxE"/>
    <property type="match status" value="1"/>
</dbReference>
<sequence>MLLKRDERGFTLIEVLITITLMGVVGLALSDLVISALKEMSATSDRLDVSQDEQLGAVYFARDVAAFGVRDYGAAIGGGSLPFKPSIQLDAADDAGGTTCGPAPVSALRLLSDDWDLSVVPPVRRTAVVAYYLQPVDGVLELHRARCVGSSTPSSDVRLSQSVKPGSVSVSCSTPCTAVVAPLSVTLRYTATKPSSGDQVVVLSGLRRQS</sequence>
<keyword evidence="1" id="KW-1133">Transmembrane helix</keyword>